<dbReference type="Proteomes" id="UP000885779">
    <property type="component" value="Unassembled WGS sequence"/>
</dbReference>
<protein>
    <submittedName>
        <fullName evidence="2">Uncharacterized protein</fullName>
    </submittedName>
</protein>
<evidence type="ECO:0000256" key="1">
    <source>
        <dbReference type="SAM" id="SignalP"/>
    </source>
</evidence>
<dbReference type="AlphaFoldDB" id="A0A7V4UE72"/>
<feature type="signal peptide" evidence="1">
    <location>
        <begin position="1"/>
        <end position="17"/>
    </location>
</feature>
<reference evidence="2" key="1">
    <citation type="journal article" date="2020" name="mSystems">
        <title>Genome- and Community-Level Interaction Insights into Carbon Utilization and Element Cycling Functions of Hydrothermarchaeota in Hydrothermal Sediment.</title>
        <authorList>
            <person name="Zhou Z."/>
            <person name="Liu Y."/>
            <person name="Xu W."/>
            <person name="Pan J."/>
            <person name="Luo Z.H."/>
            <person name="Li M."/>
        </authorList>
    </citation>
    <scope>NUCLEOTIDE SEQUENCE [LARGE SCALE GENOMIC DNA]</scope>
    <source>
        <strain evidence="2">HyVt-577</strain>
    </source>
</reference>
<name>A0A7V4UE72_CALAY</name>
<keyword evidence="1" id="KW-0732">Signal</keyword>
<proteinExistence type="predicted"/>
<feature type="chain" id="PRO_5030806950" evidence="1">
    <location>
        <begin position="18"/>
        <end position="321"/>
    </location>
</feature>
<evidence type="ECO:0000313" key="2">
    <source>
        <dbReference type="EMBL" id="HGY56107.1"/>
    </source>
</evidence>
<dbReference type="EMBL" id="DRQG01000097">
    <property type="protein sequence ID" value="HGY56107.1"/>
    <property type="molecule type" value="Genomic_DNA"/>
</dbReference>
<sequence length="321" mass="36425">MKKLMFILMAIGLVAFYGCQNNGPSNPNDDSADIEAIKTVLSDSADIGFDGIDEESESNIDNDGPSAPLSKDFVRTRFVRIRHQPVERSIQVTLDPGDSTATAYVYTKFKGILKVKRVVKTDSTLNFDWYDKPITHSLERIVHLKKIADTGEPRRDWKIVDISMQNGYSEQPGVEIVELLIKAENQDSVIITDPLEYFQNGVNLFTYPRLTEVYLRVKVKNTTSNPVMYPEDTEATETVLLHYGLNPRFARAHFGRAWFTYAGKDDEGNNIYEGTWIVQQVRGLHHAVIDVIDNGTILEKSNDDYPYVSATWASPYRVTRF</sequence>
<comment type="caution">
    <text evidence="2">The sequence shown here is derived from an EMBL/GenBank/DDBJ whole genome shotgun (WGS) entry which is preliminary data.</text>
</comment>
<accession>A0A7V4UE72</accession>
<dbReference type="PROSITE" id="PS51257">
    <property type="entry name" value="PROKAR_LIPOPROTEIN"/>
    <property type="match status" value="1"/>
</dbReference>
<organism evidence="2">
    <name type="scientific">Caldithrix abyssi</name>
    <dbReference type="NCBI Taxonomy" id="187145"/>
    <lineage>
        <taxon>Bacteria</taxon>
        <taxon>Pseudomonadati</taxon>
        <taxon>Calditrichota</taxon>
        <taxon>Calditrichia</taxon>
        <taxon>Calditrichales</taxon>
        <taxon>Calditrichaceae</taxon>
        <taxon>Caldithrix</taxon>
    </lineage>
</organism>
<gene>
    <name evidence="2" type="ORF">ENK44_10410</name>
</gene>